<comment type="caution">
    <text evidence="7">The sequence shown here is derived from an EMBL/GenBank/DDBJ whole genome shotgun (WGS) entry which is preliminary data.</text>
</comment>
<dbReference type="PROSITE" id="PS51722">
    <property type="entry name" value="G_TR_2"/>
    <property type="match status" value="1"/>
</dbReference>
<dbReference type="Gene3D" id="3.40.50.300">
    <property type="entry name" value="P-loop containing nucleotide triphosphate hydrolases"/>
    <property type="match status" value="1"/>
</dbReference>
<dbReference type="GO" id="GO:0003924">
    <property type="term" value="F:GTPase activity"/>
    <property type="evidence" value="ECO:0007669"/>
    <property type="project" value="InterPro"/>
</dbReference>
<dbReference type="InterPro" id="IPR023115">
    <property type="entry name" value="TIF_IF2_dom3"/>
</dbReference>
<dbReference type="InterPro" id="IPR027417">
    <property type="entry name" value="P-loop_NTPase"/>
</dbReference>
<keyword evidence="4" id="KW-0648">Protein biosynthesis</keyword>
<evidence type="ECO:0000256" key="2">
    <source>
        <dbReference type="ARBA" id="ARBA00022540"/>
    </source>
</evidence>
<dbReference type="PANTHER" id="PTHR43381">
    <property type="entry name" value="TRANSLATION INITIATION FACTOR IF-2-RELATED"/>
    <property type="match status" value="1"/>
</dbReference>
<dbReference type="FunFam" id="3.40.50.300:FF:000019">
    <property type="entry name" value="Translation initiation factor IF-2"/>
    <property type="match status" value="1"/>
</dbReference>
<accession>A0A1G2R2V5</accession>
<dbReference type="InterPro" id="IPR005225">
    <property type="entry name" value="Small_GTP-bd"/>
</dbReference>
<dbReference type="SUPFAM" id="SSF50447">
    <property type="entry name" value="Translation proteins"/>
    <property type="match status" value="2"/>
</dbReference>
<keyword evidence="3" id="KW-0547">Nucleotide-binding</keyword>
<protein>
    <recommendedName>
        <fullName evidence="6">Tr-type G domain-containing protein</fullName>
    </recommendedName>
</protein>
<feature type="domain" description="Tr-type G" evidence="6">
    <location>
        <begin position="13"/>
        <end position="182"/>
    </location>
</feature>
<dbReference type="InterPro" id="IPR009000">
    <property type="entry name" value="Transl_B-barrel_sf"/>
</dbReference>
<comment type="similarity">
    <text evidence="1">Belongs to the TRAFAC class translation factor GTPase superfamily. Classic translation factor GTPase family. IF-2 subfamily.</text>
</comment>
<dbReference type="AlphaFoldDB" id="A0A1G2R2V5"/>
<dbReference type="Pfam" id="PF22042">
    <property type="entry name" value="EF-G_D2"/>
    <property type="match status" value="1"/>
</dbReference>
<evidence type="ECO:0000313" key="7">
    <source>
        <dbReference type="EMBL" id="OHA67027.1"/>
    </source>
</evidence>
<dbReference type="Gene3D" id="3.40.50.10050">
    <property type="entry name" value="Translation initiation factor IF- 2, domain 3"/>
    <property type="match status" value="1"/>
</dbReference>
<dbReference type="STRING" id="1802451.A3C82_01040"/>
<evidence type="ECO:0000256" key="4">
    <source>
        <dbReference type="ARBA" id="ARBA00022917"/>
    </source>
</evidence>
<evidence type="ECO:0000259" key="6">
    <source>
        <dbReference type="PROSITE" id="PS51722"/>
    </source>
</evidence>
<dbReference type="FunFam" id="3.40.50.10050:FF:000001">
    <property type="entry name" value="Translation initiation factor IF-2"/>
    <property type="match status" value="1"/>
</dbReference>
<keyword evidence="5" id="KW-0342">GTP-binding</keyword>
<dbReference type="SUPFAM" id="SSF52156">
    <property type="entry name" value="Initiation factor IF2/eIF5b, domain 3"/>
    <property type="match status" value="1"/>
</dbReference>
<dbReference type="PANTHER" id="PTHR43381:SF4">
    <property type="entry name" value="EUKARYOTIC TRANSLATION INITIATION FACTOR 5B"/>
    <property type="match status" value="1"/>
</dbReference>
<name>A0A1G2R2V5_9BACT</name>
<dbReference type="SUPFAM" id="SSF52540">
    <property type="entry name" value="P-loop containing nucleoside triphosphate hydrolases"/>
    <property type="match status" value="1"/>
</dbReference>
<dbReference type="EMBL" id="MHTW01000019">
    <property type="protein sequence ID" value="OHA67027.1"/>
    <property type="molecule type" value="Genomic_DNA"/>
</dbReference>
<evidence type="ECO:0000313" key="8">
    <source>
        <dbReference type="Proteomes" id="UP000176901"/>
    </source>
</evidence>
<dbReference type="GO" id="GO:0005525">
    <property type="term" value="F:GTP binding"/>
    <property type="evidence" value="ECO:0007669"/>
    <property type="project" value="UniProtKB-KW"/>
</dbReference>
<evidence type="ECO:0000256" key="3">
    <source>
        <dbReference type="ARBA" id="ARBA00022741"/>
    </source>
</evidence>
<keyword evidence="2" id="KW-0396">Initiation factor</keyword>
<reference evidence="7 8" key="1">
    <citation type="journal article" date="2016" name="Nat. Commun.">
        <title>Thousands of microbial genomes shed light on interconnected biogeochemical processes in an aquifer system.</title>
        <authorList>
            <person name="Anantharaman K."/>
            <person name="Brown C.T."/>
            <person name="Hug L.A."/>
            <person name="Sharon I."/>
            <person name="Castelle C.J."/>
            <person name="Probst A.J."/>
            <person name="Thomas B.C."/>
            <person name="Singh A."/>
            <person name="Wilkins M.J."/>
            <person name="Karaoz U."/>
            <person name="Brodie E.L."/>
            <person name="Williams K.H."/>
            <person name="Hubbard S.S."/>
            <person name="Banfield J.F."/>
        </authorList>
    </citation>
    <scope>NUCLEOTIDE SEQUENCE [LARGE SCALE GENOMIC DNA]</scope>
</reference>
<dbReference type="GO" id="GO:0005737">
    <property type="term" value="C:cytoplasm"/>
    <property type="evidence" value="ECO:0007669"/>
    <property type="project" value="TreeGrafter"/>
</dbReference>
<dbReference type="Pfam" id="PF11987">
    <property type="entry name" value="IF-2"/>
    <property type="match status" value="1"/>
</dbReference>
<proteinExistence type="inferred from homology"/>
<dbReference type="InterPro" id="IPR000795">
    <property type="entry name" value="T_Tr_GTP-bd_dom"/>
</dbReference>
<dbReference type="InterPro" id="IPR053905">
    <property type="entry name" value="EF-G-like_DII"/>
</dbReference>
<dbReference type="Pfam" id="PF00009">
    <property type="entry name" value="GTP_EFTU"/>
    <property type="match status" value="1"/>
</dbReference>
<organism evidence="7 8">
    <name type="scientific">Candidatus Wildermuthbacteria bacterium RIFCSPHIGHO2_02_FULL_47_12</name>
    <dbReference type="NCBI Taxonomy" id="1802451"/>
    <lineage>
        <taxon>Bacteria</taxon>
        <taxon>Candidatus Wildermuthiibacteriota</taxon>
    </lineage>
</organism>
<dbReference type="Proteomes" id="UP000176901">
    <property type="component" value="Unassembled WGS sequence"/>
</dbReference>
<dbReference type="NCBIfam" id="TIGR00231">
    <property type="entry name" value="small_GTP"/>
    <property type="match status" value="1"/>
</dbReference>
<dbReference type="GO" id="GO:0003743">
    <property type="term" value="F:translation initiation factor activity"/>
    <property type="evidence" value="ECO:0007669"/>
    <property type="project" value="UniProtKB-KW"/>
</dbReference>
<dbReference type="CDD" id="cd01887">
    <property type="entry name" value="IF2_eIF5B"/>
    <property type="match status" value="1"/>
</dbReference>
<evidence type="ECO:0000256" key="1">
    <source>
        <dbReference type="ARBA" id="ARBA00007733"/>
    </source>
</evidence>
<dbReference type="Gene3D" id="2.40.30.10">
    <property type="entry name" value="Translation factors"/>
    <property type="match status" value="2"/>
</dbReference>
<dbReference type="InterPro" id="IPR015760">
    <property type="entry name" value="TIF_IF2"/>
</dbReference>
<evidence type="ECO:0000256" key="5">
    <source>
        <dbReference type="ARBA" id="ARBA00023134"/>
    </source>
</evidence>
<sequence>MKKESATQQSTQIRPPVVVVLGHVDHGKSSLLEAIREDFKITSKESGGITQHMGAYVVEYQGKSITFIDTPGHEAFSAMRERGATIADIAVLVVAADEGVKQQTKEAIEQAKKAGLPLIVALNKIDKPEANPERVKQELSQEEIFVESFGGKVPCIETSATTKKGISELLEMILLMADLEHKNIDLSKAGEGVVIESSMDSRRGPLATLLVQNGSVKAGDIIGTKTAIGKVRTLQDFQGETVQVGFPAMPVLVVGFEACPQVGEVFQVFESEEAARAEVVVSPLGRPAQVLVIPQGAKTLDIVLKVDMAGSLEVLASALLSLPQEHVFVRLVDTGVGVIGDKDVRLAQGTHARIVGFRTQVDPVAGDLAQREGIVVETFDVIYDLIQRVRVWLEQEIVQEFVTVDIGALQVLAVFLAEKNRKIIGGKVIDGEVRKRSQMKIFRNEAELGTGKIVNLQKDKKDTEVVRKGEECGILYEGSVKIQQGDIVKFSIQELQNKVL</sequence>
<gene>
    <name evidence="7" type="ORF">A3C82_01040</name>
</gene>
<dbReference type="InterPro" id="IPR036925">
    <property type="entry name" value="TIF_IF2_dom3_sf"/>
</dbReference>